<dbReference type="SUPFAM" id="SSF48452">
    <property type="entry name" value="TPR-like"/>
    <property type="match status" value="1"/>
</dbReference>
<dbReference type="PANTHER" id="PTHR22726:SF1">
    <property type="entry name" value="METALLOENDOPEPTIDASE OMA1, MITOCHONDRIAL"/>
    <property type="match status" value="1"/>
</dbReference>
<keyword evidence="10" id="KW-1185">Reference proteome</keyword>
<dbReference type="PANTHER" id="PTHR22726">
    <property type="entry name" value="METALLOENDOPEPTIDASE OMA1"/>
    <property type="match status" value="1"/>
</dbReference>
<dbReference type="Pfam" id="PF13432">
    <property type="entry name" value="TPR_16"/>
    <property type="match status" value="1"/>
</dbReference>
<keyword evidence="1 7" id="KW-0645">Protease</keyword>
<dbReference type="AlphaFoldDB" id="W4LCS7"/>
<keyword evidence="5 7" id="KW-0482">Metalloprotease</keyword>
<dbReference type="GO" id="GO:0004222">
    <property type="term" value="F:metalloendopeptidase activity"/>
    <property type="evidence" value="ECO:0007669"/>
    <property type="project" value="InterPro"/>
</dbReference>
<keyword evidence="3 7" id="KW-0378">Hydrolase</keyword>
<evidence type="ECO:0000256" key="4">
    <source>
        <dbReference type="ARBA" id="ARBA00022833"/>
    </source>
</evidence>
<reference evidence="9 10" key="1">
    <citation type="journal article" date="2014" name="Nature">
        <title>An environmental bacterial taxon with a large and distinct metabolic repertoire.</title>
        <authorList>
            <person name="Wilson M.C."/>
            <person name="Mori T."/>
            <person name="Ruckert C."/>
            <person name="Uria A.R."/>
            <person name="Helf M.J."/>
            <person name="Takada K."/>
            <person name="Gernert C."/>
            <person name="Steffens U.A."/>
            <person name="Heycke N."/>
            <person name="Schmitt S."/>
            <person name="Rinke C."/>
            <person name="Helfrich E.J."/>
            <person name="Brachmann A.O."/>
            <person name="Gurgui C."/>
            <person name="Wakimoto T."/>
            <person name="Kracht M."/>
            <person name="Crusemann M."/>
            <person name="Hentschel U."/>
            <person name="Abe I."/>
            <person name="Matsunaga S."/>
            <person name="Kalinowski J."/>
            <person name="Takeyama H."/>
            <person name="Piel J."/>
        </authorList>
    </citation>
    <scope>NUCLEOTIDE SEQUENCE [LARGE SCALE GENOMIC DNA]</scope>
    <source>
        <strain evidence="10">TSY1</strain>
    </source>
</reference>
<dbReference type="Gene3D" id="1.25.40.10">
    <property type="entry name" value="Tetratricopeptide repeat domain"/>
    <property type="match status" value="1"/>
</dbReference>
<evidence type="ECO:0000256" key="1">
    <source>
        <dbReference type="ARBA" id="ARBA00022670"/>
    </source>
</evidence>
<dbReference type="InterPro" id="IPR051156">
    <property type="entry name" value="Mito/Outer_Membr_Metalloprot"/>
</dbReference>
<dbReference type="GO" id="GO:0016020">
    <property type="term" value="C:membrane"/>
    <property type="evidence" value="ECO:0007669"/>
    <property type="project" value="TreeGrafter"/>
</dbReference>
<protein>
    <recommendedName>
        <fullName evidence="8">Peptidase M48 domain-containing protein</fullName>
    </recommendedName>
</protein>
<comment type="caution">
    <text evidence="9">The sequence shown here is derived from an EMBL/GenBank/DDBJ whole genome shotgun (WGS) entry which is preliminary data.</text>
</comment>
<dbReference type="PATRIC" id="fig|1429438.4.peg.5498"/>
<dbReference type="PROSITE" id="PS51257">
    <property type="entry name" value="PROKAR_LIPOPROTEIN"/>
    <property type="match status" value="1"/>
</dbReference>
<evidence type="ECO:0000256" key="6">
    <source>
        <dbReference type="PROSITE-ProRule" id="PRU00339"/>
    </source>
</evidence>
<dbReference type="Pfam" id="PF01435">
    <property type="entry name" value="Peptidase_M48"/>
    <property type="match status" value="1"/>
</dbReference>
<sequence length="346" mass="38490">MIRCRWSIALLLGILLTLAGCVANPVTGRKELRLVSEAREIRLGEANYLASQQMQGGIYNVDPELTRYVQQVGNKLAKVSDRELPYEFVVLNNSVPNAWALPGGKIAINRGLLTELDNEAELAAVLGHEIVHAAARHGAKGVERGLLLQGAMITTGLLARDSDYAGLILGGAQLAAGLISQKYGRDAERESDHFGMRYMSRAGYKPEAAVSLQEVFLRLSGNKSTNWLDGLFASHPPSRERIENNKRTAAALPPDGVLNRERYQQKMTRLRRTKPAYEAHDKGRKALKKGDVQTALALAREALKMEPREAQFHALLGDASFSQQHYRRALPHYNRAIDLQDRFFHY</sequence>
<dbReference type="Gene3D" id="3.30.2010.10">
    <property type="entry name" value="Metalloproteases ('zincins'), catalytic domain"/>
    <property type="match status" value="1"/>
</dbReference>
<evidence type="ECO:0000256" key="5">
    <source>
        <dbReference type="ARBA" id="ARBA00023049"/>
    </source>
</evidence>
<evidence type="ECO:0000313" key="9">
    <source>
        <dbReference type="EMBL" id="ETW95878.1"/>
    </source>
</evidence>
<gene>
    <name evidence="9" type="ORF">ETSY1_28870</name>
</gene>
<feature type="repeat" description="TPR" evidence="6">
    <location>
        <begin position="310"/>
        <end position="343"/>
    </location>
</feature>
<comment type="cofactor">
    <cofactor evidence="7">
        <name>Zn(2+)</name>
        <dbReference type="ChEBI" id="CHEBI:29105"/>
    </cofactor>
    <text evidence="7">Binds 1 zinc ion per subunit.</text>
</comment>
<evidence type="ECO:0000256" key="7">
    <source>
        <dbReference type="RuleBase" id="RU003983"/>
    </source>
</evidence>
<accession>W4LCS7</accession>
<comment type="similarity">
    <text evidence="7">Belongs to the peptidase M48 family.</text>
</comment>
<evidence type="ECO:0000256" key="3">
    <source>
        <dbReference type="ARBA" id="ARBA00022801"/>
    </source>
</evidence>
<dbReference type="Proteomes" id="UP000019141">
    <property type="component" value="Unassembled WGS sequence"/>
</dbReference>
<dbReference type="InterPro" id="IPR001915">
    <property type="entry name" value="Peptidase_M48"/>
</dbReference>
<keyword evidence="6" id="KW-0802">TPR repeat</keyword>
<name>W4LCS7_ENTF1</name>
<dbReference type="PROSITE" id="PS50005">
    <property type="entry name" value="TPR"/>
    <property type="match status" value="1"/>
</dbReference>
<dbReference type="InterPro" id="IPR019734">
    <property type="entry name" value="TPR_rpt"/>
</dbReference>
<evidence type="ECO:0000259" key="8">
    <source>
        <dbReference type="Pfam" id="PF01435"/>
    </source>
</evidence>
<evidence type="ECO:0000256" key="2">
    <source>
        <dbReference type="ARBA" id="ARBA00022723"/>
    </source>
</evidence>
<keyword evidence="4 7" id="KW-0862">Zinc</keyword>
<dbReference type="GO" id="GO:0051603">
    <property type="term" value="P:proteolysis involved in protein catabolic process"/>
    <property type="evidence" value="ECO:0007669"/>
    <property type="project" value="TreeGrafter"/>
</dbReference>
<evidence type="ECO:0000313" key="10">
    <source>
        <dbReference type="Proteomes" id="UP000019141"/>
    </source>
</evidence>
<dbReference type="EMBL" id="AZHW01000863">
    <property type="protein sequence ID" value="ETW95878.1"/>
    <property type="molecule type" value="Genomic_DNA"/>
</dbReference>
<dbReference type="InterPro" id="IPR011990">
    <property type="entry name" value="TPR-like_helical_dom_sf"/>
</dbReference>
<feature type="domain" description="Peptidase M48" evidence="8">
    <location>
        <begin position="65"/>
        <end position="244"/>
    </location>
</feature>
<proteinExistence type="inferred from homology"/>
<dbReference type="GO" id="GO:0046872">
    <property type="term" value="F:metal ion binding"/>
    <property type="evidence" value="ECO:0007669"/>
    <property type="project" value="UniProtKB-KW"/>
</dbReference>
<keyword evidence="2" id="KW-0479">Metal-binding</keyword>
<dbReference type="HOGENOM" id="CLU_039394_0_0_7"/>
<organism evidence="9 10">
    <name type="scientific">Entotheonella factor</name>
    <dbReference type="NCBI Taxonomy" id="1429438"/>
    <lineage>
        <taxon>Bacteria</taxon>
        <taxon>Pseudomonadati</taxon>
        <taxon>Nitrospinota/Tectimicrobiota group</taxon>
        <taxon>Candidatus Tectimicrobiota</taxon>
        <taxon>Candidatus Entotheonellia</taxon>
        <taxon>Candidatus Entotheonellales</taxon>
        <taxon>Candidatus Entotheonellaceae</taxon>
        <taxon>Candidatus Entotheonella</taxon>
    </lineage>
</organism>
<dbReference type="SMART" id="SM00028">
    <property type="entry name" value="TPR"/>
    <property type="match status" value="2"/>
</dbReference>